<organism evidence="1 2">
    <name type="scientific">Candidatus Curtissbacteria bacterium GW2011_GWA2_41_24</name>
    <dbReference type="NCBI Taxonomy" id="1618411"/>
    <lineage>
        <taxon>Bacteria</taxon>
        <taxon>Candidatus Curtissiibacteriota</taxon>
    </lineage>
</organism>
<dbReference type="Gene3D" id="1.10.1370.30">
    <property type="match status" value="1"/>
</dbReference>
<name>A0A0G0VSS6_9BACT</name>
<evidence type="ECO:0000313" key="2">
    <source>
        <dbReference type="Proteomes" id="UP000034493"/>
    </source>
</evidence>
<sequence>MDVKNIETELSKFIYELETEDRLVRVGLKEKAETSKIYKKYQNLFTREVLDGLKKQINKTGNAKTREILQRIYFTIAGSFIGLKTAVLDDSIKTYFSQAKVKVRNEELAYFQISPKIAKEPVFDQRELYSDAIDYVITKISPKQLELLNTEVKLIQNLGYGNYLAFYAKAKKMDYANFNKIADKIKKETDNLWQRTIEKVSKEILGRSFKNLRSCHMVYLRSLSMFDNLYPKEKVVSTFLQFANDLGLADLLSRVKIDDKDRPRKNPRAVCYWPKPPQEVHLVIKPIGGEQDFEAMFHEGGHALHGAAVDTKLPYALKTLSRSGALTETYAFILEDLVFNPLWLSTFLNVSANSAQRIQKQAYFVNLMMLRRYLGKFSYEYEMFSQNAIAKGPALYAKNLQNLTGFITKKIYWLSDMDSGFYSADYLRAWIGAAQIKDYLKRKFGQKWFLNPKAGKFLRGLFARGVSDEVEDVVRKLSYRPFDISLLVSGYKKVLS</sequence>
<proteinExistence type="predicted"/>
<comment type="caution">
    <text evidence="1">The sequence shown here is derived from an EMBL/GenBank/DDBJ whole genome shotgun (WGS) entry which is preliminary data.</text>
</comment>
<dbReference type="EMBL" id="LCBC01000012">
    <property type="protein sequence ID" value="KKS03964.1"/>
    <property type="molecule type" value="Genomic_DNA"/>
</dbReference>
<accession>A0A0G0VSS6</accession>
<dbReference type="Proteomes" id="UP000034493">
    <property type="component" value="Unassembled WGS sequence"/>
</dbReference>
<dbReference type="SUPFAM" id="SSF55486">
    <property type="entry name" value="Metalloproteases ('zincins'), catalytic domain"/>
    <property type="match status" value="1"/>
</dbReference>
<dbReference type="AlphaFoldDB" id="A0A0G0VSS6"/>
<evidence type="ECO:0008006" key="3">
    <source>
        <dbReference type="Google" id="ProtNLM"/>
    </source>
</evidence>
<gene>
    <name evidence="1" type="ORF">UU56_C0012G0038</name>
</gene>
<evidence type="ECO:0000313" key="1">
    <source>
        <dbReference type="EMBL" id="KKS03964.1"/>
    </source>
</evidence>
<protein>
    <recommendedName>
        <fullName evidence="3">Peptidase M3A/M3B catalytic domain-containing protein</fullName>
    </recommendedName>
</protein>
<reference evidence="1 2" key="1">
    <citation type="journal article" date="2015" name="Nature">
        <title>rRNA introns, odd ribosomes, and small enigmatic genomes across a large radiation of phyla.</title>
        <authorList>
            <person name="Brown C.T."/>
            <person name="Hug L.A."/>
            <person name="Thomas B.C."/>
            <person name="Sharon I."/>
            <person name="Castelle C.J."/>
            <person name="Singh A."/>
            <person name="Wilkins M.J."/>
            <person name="Williams K.H."/>
            <person name="Banfield J.F."/>
        </authorList>
    </citation>
    <scope>NUCLEOTIDE SEQUENCE [LARGE SCALE GENOMIC DNA]</scope>
</reference>